<gene>
    <name evidence="2" type="ORF">O4H32_09670</name>
</gene>
<dbReference type="Pfam" id="PF00724">
    <property type="entry name" value="Oxidored_FMN"/>
    <property type="match status" value="1"/>
</dbReference>
<dbReference type="Gene3D" id="3.20.20.70">
    <property type="entry name" value="Aldolase class I"/>
    <property type="match status" value="1"/>
</dbReference>
<protein>
    <submittedName>
        <fullName evidence="2">Alkene reductase</fullName>
    </submittedName>
</protein>
<dbReference type="InterPro" id="IPR001155">
    <property type="entry name" value="OxRdtase_FMN_N"/>
</dbReference>
<dbReference type="EMBL" id="JAPWHE010000006">
    <property type="protein sequence ID" value="MCZ4330215.1"/>
    <property type="molecule type" value="Genomic_DNA"/>
</dbReference>
<dbReference type="PANTHER" id="PTHR22893:SF98">
    <property type="entry name" value="OXIDOREDUCTASE"/>
    <property type="match status" value="1"/>
</dbReference>
<comment type="caution">
    <text evidence="2">The sequence shown here is derived from an EMBL/GenBank/DDBJ whole genome shotgun (WGS) entry which is preliminary data.</text>
</comment>
<dbReference type="InterPro" id="IPR045247">
    <property type="entry name" value="Oye-like"/>
</dbReference>
<reference evidence="2" key="1">
    <citation type="submission" date="2022-12" db="EMBL/GenBank/DDBJ databases">
        <title>Bacterial isolates from different developmental stages of Nematostella vectensis.</title>
        <authorList>
            <person name="Fraune S."/>
        </authorList>
    </citation>
    <scope>NUCLEOTIDE SEQUENCE</scope>
    <source>
        <strain evidence="2">G21619-S1</strain>
    </source>
</reference>
<feature type="domain" description="NADH:flavin oxidoreductase/NADH oxidase N-terminal" evidence="1">
    <location>
        <begin position="3"/>
        <end position="324"/>
    </location>
</feature>
<dbReference type="InterPro" id="IPR013785">
    <property type="entry name" value="Aldolase_TIM"/>
</dbReference>
<keyword evidence="3" id="KW-1185">Reference proteome</keyword>
<evidence type="ECO:0000259" key="1">
    <source>
        <dbReference type="Pfam" id="PF00724"/>
    </source>
</evidence>
<dbReference type="Proteomes" id="UP001068379">
    <property type="component" value="Unassembled WGS sequence"/>
</dbReference>
<evidence type="ECO:0000313" key="2">
    <source>
        <dbReference type="EMBL" id="MCZ4330215.1"/>
    </source>
</evidence>
<accession>A0ABT4M5D0</accession>
<sequence>MTSLFDPVRLGEIELPNRIVMAPPAGGWPVQRRVPDDGMRAYYAQRADAGLILAGAASVSPLGIGHPDTPGIWNSAQAQAWRSVTDAVHRRGGRIVLQLWHAGRVSDPEYLSGEMPVAPSAIACGLGSSPQADGFVVPRSLRLDEIRRVIADFEQAARHAWQAEFDGVEVHAGDGYLIDQFLHDGSNGRQDDYGGSVCKRSRFLLEIVDACAGIWGAGRVGVHLSPRGDRHDMRDSDPAALYRHVARELGKRRVAFICVREREGADALTPVIRDAFSGALVLSEGYDPDSALRAVQAERGEAVAFGRAFVRNPDLVRQVRDGLPLVPEAAAG</sequence>
<name>A0ABT4M5D0_9BURK</name>
<evidence type="ECO:0000313" key="3">
    <source>
        <dbReference type="Proteomes" id="UP001068379"/>
    </source>
</evidence>
<dbReference type="CDD" id="cd02933">
    <property type="entry name" value="OYE_like_FMN"/>
    <property type="match status" value="1"/>
</dbReference>
<proteinExistence type="predicted"/>
<organism evidence="2 3">
    <name type="scientific">Castellaniella denitrificans</name>
    <dbReference type="NCBI Taxonomy" id="56119"/>
    <lineage>
        <taxon>Bacteria</taxon>
        <taxon>Pseudomonadati</taxon>
        <taxon>Pseudomonadota</taxon>
        <taxon>Betaproteobacteria</taxon>
        <taxon>Burkholderiales</taxon>
        <taxon>Alcaligenaceae</taxon>
        <taxon>Castellaniella</taxon>
    </lineage>
</organism>
<dbReference type="PANTHER" id="PTHR22893">
    <property type="entry name" value="NADH OXIDOREDUCTASE-RELATED"/>
    <property type="match status" value="1"/>
</dbReference>
<dbReference type="SUPFAM" id="SSF51395">
    <property type="entry name" value="FMN-linked oxidoreductases"/>
    <property type="match status" value="1"/>
</dbReference>